<feature type="transmembrane region" description="Helical" evidence="8">
    <location>
        <begin position="277"/>
        <end position="306"/>
    </location>
</feature>
<dbReference type="InterPro" id="IPR011701">
    <property type="entry name" value="MFS"/>
</dbReference>
<evidence type="ECO:0000256" key="3">
    <source>
        <dbReference type="ARBA" id="ARBA00022692"/>
    </source>
</evidence>
<keyword evidence="2" id="KW-0813">Transport</keyword>
<feature type="transmembrane region" description="Helical" evidence="8">
    <location>
        <begin position="340"/>
        <end position="358"/>
    </location>
</feature>
<proteinExistence type="inferred from homology"/>
<evidence type="ECO:0000256" key="8">
    <source>
        <dbReference type="SAM" id="Phobius"/>
    </source>
</evidence>
<dbReference type="FunFam" id="1.20.1250.20:FF:000064">
    <property type="entry name" value="MFS allantoate transporter"/>
    <property type="match status" value="1"/>
</dbReference>
<evidence type="ECO:0000256" key="7">
    <source>
        <dbReference type="ARBA" id="ARBA00037968"/>
    </source>
</evidence>
<keyword evidence="4 8" id="KW-1133">Transmembrane helix</keyword>
<feature type="transmembrane region" description="Helical" evidence="8">
    <location>
        <begin position="177"/>
        <end position="199"/>
    </location>
</feature>
<dbReference type="GO" id="GO:0016020">
    <property type="term" value="C:membrane"/>
    <property type="evidence" value="ECO:0007669"/>
    <property type="project" value="UniProtKB-SubCell"/>
</dbReference>
<feature type="transmembrane region" description="Helical" evidence="8">
    <location>
        <begin position="120"/>
        <end position="138"/>
    </location>
</feature>
<dbReference type="GO" id="GO:0022857">
    <property type="term" value="F:transmembrane transporter activity"/>
    <property type="evidence" value="ECO:0007669"/>
    <property type="project" value="InterPro"/>
</dbReference>
<dbReference type="OrthoDB" id="6730379at2759"/>
<keyword evidence="3 8" id="KW-0812">Transmembrane</keyword>
<dbReference type="InterPro" id="IPR020846">
    <property type="entry name" value="MFS_dom"/>
</dbReference>
<evidence type="ECO:0000256" key="4">
    <source>
        <dbReference type="ARBA" id="ARBA00022989"/>
    </source>
</evidence>
<comment type="similarity">
    <text evidence="7">Belongs to the major facilitator superfamily. Allantoate permease family.</text>
</comment>
<sequence>MGLDMSPDTKDEKKAPASLEPTKSVDIVEGDSSLAEEAAVLKRIDLFVLPLLFVTYILQFLDKTSLGNTAILGVIQDTKLVGQEFSWLNSAFYFGYLAASYPVSIILVKLPLGKTMSISIILWAVVLACHGTTNNFVGLCIVRVLLGVFESTISPGFSLITGLWYKPSEHAARHGVWFLGNSVGAFCGALIAYGCSFITSGPLEAWRWLFIMLGIITAFWGMVMLFALPDTPKTARFLRPEQRIIANQRPQENQRTFKTNKWSHAQFKEALQDLKTWFLFVIMTISCLTNGVLSNFTSLIIAGLGYDVRTTLLLGLPTAVFQFVFVFISIFLADKFRRSRCNVIIGGYLVALLGVLLIRQLPTTMKAGRYVGVLFLVASTNIFPLMLSLISSNTAGFTKKATVNAVFFIGYCAGNIGGPQLFIAKEAPTYETAFTALLAIYCLVIVLVALFRLYLNWENMRRDKDQGVFIDPEPRNSSPAVIHGEHVEEVDETDWENKSFRYYL</sequence>
<dbReference type="Pfam" id="PF07690">
    <property type="entry name" value="MFS_1"/>
    <property type="match status" value="1"/>
</dbReference>
<accession>A0A9P9DJY3</accession>
<evidence type="ECO:0000256" key="6">
    <source>
        <dbReference type="ARBA" id="ARBA00023180"/>
    </source>
</evidence>
<dbReference type="Proteomes" id="UP000717696">
    <property type="component" value="Unassembled WGS sequence"/>
</dbReference>
<feature type="transmembrane region" description="Helical" evidence="8">
    <location>
        <begin position="312"/>
        <end position="333"/>
    </location>
</feature>
<keyword evidence="6" id="KW-0325">Glycoprotein</keyword>
<dbReference type="AlphaFoldDB" id="A0A9P9DJY3"/>
<feature type="transmembrane region" description="Helical" evidence="8">
    <location>
        <begin position="205"/>
        <end position="228"/>
    </location>
</feature>
<protein>
    <submittedName>
        <fullName evidence="10">Major facilitator superfamily domain-containing protein</fullName>
    </submittedName>
</protein>
<keyword evidence="5 8" id="KW-0472">Membrane</keyword>
<comment type="caution">
    <text evidence="10">The sequence shown here is derived from an EMBL/GenBank/DDBJ whole genome shotgun (WGS) entry which is preliminary data.</text>
</comment>
<dbReference type="PANTHER" id="PTHR43791:SF103">
    <property type="entry name" value="MAJOR FACILITATOR SUPERFAMILY (MFS) PROFILE DOMAIN-CONTAINING PROTEIN-RELATED"/>
    <property type="match status" value="1"/>
</dbReference>
<feature type="transmembrane region" description="Helical" evidence="8">
    <location>
        <begin position="402"/>
        <end position="422"/>
    </location>
</feature>
<dbReference type="InterPro" id="IPR036259">
    <property type="entry name" value="MFS_trans_sf"/>
</dbReference>
<gene>
    <name evidence="10" type="ORF">B0J13DRAFT_566903</name>
</gene>
<feature type="transmembrane region" description="Helical" evidence="8">
    <location>
        <begin position="90"/>
        <end position="108"/>
    </location>
</feature>
<name>A0A9P9DJY3_9HYPO</name>
<feature type="transmembrane region" description="Helical" evidence="8">
    <location>
        <begin position="370"/>
        <end position="390"/>
    </location>
</feature>
<feature type="transmembrane region" description="Helical" evidence="8">
    <location>
        <begin position="434"/>
        <end position="455"/>
    </location>
</feature>
<evidence type="ECO:0000313" key="10">
    <source>
        <dbReference type="EMBL" id="KAH7122070.1"/>
    </source>
</evidence>
<evidence type="ECO:0000256" key="2">
    <source>
        <dbReference type="ARBA" id="ARBA00022448"/>
    </source>
</evidence>
<reference evidence="10" key="1">
    <citation type="journal article" date="2021" name="Nat. Commun.">
        <title>Genetic determinants of endophytism in the Arabidopsis root mycobiome.</title>
        <authorList>
            <person name="Mesny F."/>
            <person name="Miyauchi S."/>
            <person name="Thiergart T."/>
            <person name="Pickel B."/>
            <person name="Atanasova L."/>
            <person name="Karlsson M."/>
            <person name="Huettel B."/>
            <person name="Barry K.W."/>
            <person name="Haridas S."/>
            <person name="Chen C."/>
            <person name="Bauer D."/>
            <person name="Andreopoulos W."/>
            <person name="Pangilinan J."/>
            <person name="LaButti K."/>
            <person name="Riley R."/>
            <person name="Lipzen A."/>
            <person name="Clum A."/>
            <person name="Drula E."/>
            <person name="Henrissat B."/>
            <person name="Kohler A."/>
            <person name="Grigoriev I.V."/>
            <person name="Martin F.M."/>
            <person name="Hacquard S."/>
        </authorList>
    </citation>
    <scope>NUCLEOTIDE SEQUENCE</scope>
    <source>
        <strain evidence="10">MPI-CAGE-AT-0021</strain>
    </source>
</reference>
<evidence type="ECO:0000256" key="1">
    <source>
        <dbReference type="ARBA" id="ARBA00004141"/>
    </source>
</evidence>
<dbReference type="PROSITE" id="PS50850">
    <property type="entry name" value="MFS"/>
    <property type="match status" value="1"/>
</dbReference>
<organism evidence="10 11">
    <name type="scientific">Dactylonectria estremocensis</name>
    <dbReference type="NCBI Taxonomy" id="1079267"/>
    <lineage>
        <taxon>Eukaryota</taxon>
        <taxon>Fungi</taxon>
        <taxon>Dikarya</taxon>
        <taxon>Ascomycota</taxon>
        <taxon>Pezizomycotina</taxon>
        <taxon>Sordariomycetes</taxon>
        <taxon>Hypocreomycetidae</taxon>
        <taxon>Hypocreales</taxon>
        <taxon>Nectriaceae</taxon>
        <taxon>Dactylonectria</taxon>
    </lineage>
</organism>
<comment type="subcellular location">
    <subcellularLocation>
        <location evidence="1">Membrane</location>
        <topology evidence="1">Multi-pass membrane protein</topology>
    </subcellularLocation>
</comment>
<dbReference type="Gene3D" id="1.20.1250.20">
    <property type="entry name" value="MFS general substrate transporter like domains"/>
    <property type="match status" value="2"/>
</dbReference>
<dbReference type="EMBL" id="JAGMUU010000026">
    <property type="protein sequence ID" value="KAH7122070.1"/>
    <property type="molecule type" value="Genomic_DNA"/>
</dbReference>
<dbReference type="SUPFAM" id="SSF103473">
    <property type="entry name" value="MFS general substrate transporter"/>
    <property type="match status" value="1"/>
</dbReference>
<keyword evidence="11" id="KW-1185">Reference proteome</keyword>
<evidence type="ECO:0000256" key="5">
    <source>
        <dbReference type="ARBA" id="ARBA00023136"/>
    </source>
</evidence>
<evidence type="ECO:0000313" key="11">
    <source>
        <dbReference type="Proteomes" id="UP000717696"/>
    </source>
</evidence>
<dbReference type="PANTHER" id="PTHR43791">
    <property type="entry name" value="PERMEASE-RELATED"/>
    <property type="match status" value="1"/>
</dbReference>
<feature type="domain" description="Major facilitator superfamily (MFS) profile" evidence="9">
    <location>
        <begin position="48"/>
        <end position="460"/>
    </location>
</feature>
<evidence type="ECO:0000259" key="9">
    <source>
        <dbReference type="PROSITE" id="PS50850"/>
    </source>
</evidence>